<evidence type="ECO:0000313" key="8">
    <source>
        <dbReference type="EMBL" id="GAA95521.1"/>
    </source>
</evidence>
<dbReference type="PANTHER" id="PTHR21964">
    <property type="entry name" value="BREAST CANCER METASTASIS-SUPPRESSOR 1"/>
    <property type="match status" value="1"/>
</dbReference>
<dbReference type="Pfam" id="PF08598">
    <property type="entry name" value="Sds3"/>
    <property type="match status" value="1"/>
</dbReference>
<reference evidence="8 9" key="1">
    <citation type="journal article" date="2011" name="J. Gen. Appl. Microbiol.">
        <title>Draft genome sequencing of the enigmatic basidiomycete Mixia osmundae.</title>
        <authorList>
            <person name="Nishida H."/>
            <person name="Nagatsuka Y."/>
            <person name="Sugiyama J."/>
        </authorList>
    </citation>
    <scope>NUCLEOTIDE SEQUENCE [LARGE SCALE GENOMIC DNA]</scope>
    <source>
        <strain evidence="9">CBS 9802 / IAM 14324 / JCM 22182 / KY 12970</strain>
    </source>
</reference>
<feature type="region of interest" description="Disordered" evidence="7">
    <location>
        <begin position="24"/>
        <end position="43"/>
    </location>
</feature>
<proteinExistence type="predicted"/>
<comment type="caution">
    <text evidence="8">The sequence shown here is derived from an EMBL/GenBank/DDBJ whole genome shotgun (WGS) entry which is preliminary data.</text>
</comment>
<dbReference type="GO" id="GO:0005654">
    <property type="term" value="C:nucleoplasm"/>
    <property type="evidence" value="ECO:0007669"/>
    <property type="project" value="UniProtKB-ARBA"/>
</dbReference>
<protein>
    <recommendedName>
        <fullName evidence="10">Sds3-like-domain-containing protein</fullName>
    </recommendedName>
</protein>
<keyword evidence="2" id="KW-0678">Repressor</keyword>
<organism evidence="8 9">
    <name type="scientific">Mixia osmundae (strain CBS 9802 / IAM 14324 / JCM 22182 / KY 12970)</name>
    <dbReference type="NCBI Taxonomy" id="764103"/>
    <lineage>
        <taxon>Eukaryota</taxon>
        <taxon>Fungi</taxon>
        <taxon>Dikarya</taxon>
        <taxon>Basidiomycota</taxon>
        <taxon>Pucciniomycotina</taxon>
        <taxon>Mixiomycetes</taxon>
        <taxon>Mixiales</taxon>
        <taxon>Mixiaceae</taxon>
        <taxon>Mixia</taxon>
    </lineage>
</organism>
<gene>
    <name evidence="8" type="primary">Mo02176</name>
    <name evidence="8" type="ORF">E5Q_02176</name>
</gene>
<dbReference type="OrthoDB" id="70376at2759"/>
<evidence type="ECO:0000256" key="7">
    <source>
        <dbReference type="SAM" id="MobiDB-lite"/>
    </source>
</evidence>
<dbReference type="GO" id="GO:0010468">
    <property type="term" value="P:regulation of gene expression"/>
    <property type="evidence" value="ECO:0007669"/>
    <property type="project" value="UniProtKB-ARBA"/>
</dbReference>
<dbReference type="HOGENOM" id="CLU_622868_0_0_1"/>
<keyword evidence="6" id="KW-0175">Coiled coil</keyword>
<dbReference type="RefSeq" id="XP_014569749.1">
    <property type="nucleotide sequence ID" value="XM_014714263.1"/>
</dbReference>
<evidence type="ECO:0000313" key="9">
    <source>
        <dbReference type="Proteomes" id="UP000009131"/>
    </source>
</evidence>
<sequence>MAPPRRTAEAARELWNEDIYQHQWEAPHGQQQGFPTESKRDKRRRDMIERIERLRRDGIERREPIFHELLNQIHESHLALLAQPAPTHPEYLLGLHDLSVKRDHLLLGVKAEARHGLETAKRLYETEVDRIEEEYEQFKRGIKDRLIEACEERTRKLREEKESLEINLDALFDPQPRPHATRRLRHGAPLQRASPYPTSTIEASYDPPPNAIGLPHPSMGGHGLGLDMPDTLDVPPLSNGTGHLDPGYLYSVLPSSPLLTSMQLSGPGSHHLAANHQMTLLSALQSSTGHQRYRKRGQAPGLPGPTGAMHIVPGRYDQTIKPLQALRGLAGDELGEDIEAMRRKKKRTGGTKM</sequence>
<dbReference type="InterPro" id="IPR013907">
    <property type="entry name" value="Sds3"/>
</dbReference>
<keyword evidence="9" id="KW-1185">Reference proteome</keyword>
<evidence type="ECO:0000256" key="6">
    <source>
        <dbReference type="SAM" id="Coils"/>
    </source>
</evidence>
<dbReference type="InParanoid" id="G7DY61"/>
<reference evidence="8 9" key="2">
    <citation type="journal article" date="2012" name="Open Biol.">
        <title>Characteristics of nucleosomes and linker DNA regions on the genome of the basidiomycete Mixia osmundae revealed by mono- and dinucleosome mapping.</title>
        <authorList>
            <person name="Nishida H."/>
            <person name="Kondo S."/>
            <person name="Matsumoto T."/>
            <person name="Suzuki Y."/>
            <person name="Yoshikawa H."/>
            <person name="Taylor T.D."/>
            <person name="Sugiyama J."/>
        </authorList>
    </citation>
    <scope>NUCLEOTIDE SEQUENCE [LARGE SCALE GENOMIC DNA]</scope>
    <source>
        <strain evidence="9">CBS 9802 / IAM 14324 / JCM 22182 / KY 12970</strain>
    </source>
</reference>
<evidence type="ECO:0000256" key="3">
    <source>
        <dbReference type="ARBA" id="ARBA00023015"/>
    </source>
</evidence>
<evidence type="ECO:0000256" key="1">
    <source>
        <dbReference type="ARBA" id="ARBA00004123"/>
    </source>
</evidence>
<evidence type="ECO:0008006" key="10">
    <source>
        <dbReference type="Google" id="ProtNLM"/>
    </source>
</evidence>
<keyword evidence="4" id="KW-0804">Transcription</keyword>
<dbReference type="Proteomes" id="UP000009131">
    <property type="component" value="Unassembled WGS sequence"/>
</dbReference>
<evidence type="ECO:0000256" key="5">
    <source>
        <dbReference type="ARBA" id="ARBA00023242"/>
    </source>
</evidence>
<dbReference type="OMA" id="EPIFHEL"/>
<keyword evidence="3" id="KW-0805">Transcription regulation</keyword>
<dbReference type="SMART" id="SM01401">
    <property type="entry name" value="Sds3"/>
    <property type="match status" value="1"/>
</dbReference>
<dbReference type="AlphaFoldDB" id="G7DY61"/>
<feature type="coiled-coil region" evidence="6">
    <location>
        <begin position="114"/>
        <end position="167"/>
    </location>
</feature>
<name>G7DY61_MIXOS</name>
<accession>G7DY61</accession>
<dbReference type="STRING" id="764103.G7DY61"/>
<evidence type="ECO:0000256" key="2">
    <source>
        <dbReference type="ARBA" id="ARBA00022491"/>
    </source>
</evidence>
<dbReference type="eggNOG" id="ENOG502S8KV">
    <property type="taxonomic scope" value="Eukaryota"/>
</dbReference>
<keyword evidence="5" id="KW-0539">Nucleus</keyword>
<dbReference type="EMBL" id="BABT02000062">
    <property type="protein sequence ID" value="GAA95521.1"/>
    <property type="molecule type" value="Genomic_DNA"/>
</dbReference>
<evidence type="ECO:0000256" key="4">
    <source>
        <dbReference type="ARBA" id="ARBA00023163"/>
    </source>
</evidence>
<comment type="subcellular location">
    <subcellularLocation>
        <location evidence="1">Nucleus</location>
    </subcellularLocation>
</comment>